<gene>
    <name evidence="2" type="primary">20354202</name>
    <name evidence="1" type="ORF">GGTG_13744</name>
</gene>
<reference evidence="1" key="3">
    <citation type="submission" date="2010-09" db="EMBL/GenBank/DDBJ databases">
        <title>Annotation of Gaeumannomyces graminis var. tritici R3-111a-1.</title>
        <authorList>
            <consortium name="The Broad Institute Genome Sequencing Platform"/>
            <person name="Ma L.-J."/>
            <person name="Dead R."/>
            <person name="Young S.K."/>
            <person name="Zeng Q."/>
            <person name="Gargeya S."/>
            <person name="Fitzgerald M."/>
            <person name="Haas B."/>
            <person name="Abouelleil A."/>
            <person name="Alvarado L."/>
            <person name="Arachchi H.M."/>
            <person name="Berlin A."/>
            <person name="Brown A."/>
            <person name="Chapman S.B."/>
            <person name="Chen Z."/>
            <person name="Dunbar C."/>
            <person name="Freedman E."/>
            <person name="Gearin G."/>
            <person name="Gellesch M."/>
            <person name="Goldberg J."/>
            <person name="Griggs A."/>
            <person name="Gujja S."/>
            <person name="Heiman D."/>
            <person name="Howarth C."/>
            <person name="Larson L."/>
            <person name="Lui A."/>
            <person name="MacDonald P.J.P."/>
            <person name="Mehta T."/>
            <person name="Montmayeur A."/>
            <person name="Murphy C."/>
            <person name="Neiman D."/>
            <person name="Pearson M."/>
            <person name="Priest M."/>
            <person name="Roberts A."/>
            <person name="Saif S."/>
            <person name="Shea T."/>
            <person name="Shenoy N."/>
            <person name="Sisk P."/>
            <person name="Stolte C."/>
            <person name="Sykes S."/>
            <person name="Yandava C."/>
            <person name="Wortman J."/>
            <person name="Nusbaum C."/>
            <person name="Birren B."/>
        </authorList>
    </citation>
    <scope>NUCLEOTIDE SEQUENCE</scope>
    <source>
        <strain evidence="1">R3-111a-1</strain>
    </source>
</reference>
<proteinExistence type="predicted"/>
<accession>J3PJQ6</accession>
<dbReference type="VEuPathDB" id="FungiDB:GGTG_13744"/>
<evidence type="ECO:0000313" key="3">
    <source>
        <dbReference type="Proteomes" id="UP000006039"/>
    </source>
</evidence>
<sequence length="59" mass="6568">MGSKYLSNKNTIVWVPAPQKNGSPYKKDLADLAVETACYILFEAEKGWRPSQQVKNGVP</sequence>
<reference evidence="3" key="1">
    <citation type="submission" date="2010-07" db="EMBL/GenBank/DDBJ databases">
        <title>The genome sequence of Gaeumannomyces graminis var. tritici strain R3-111a-1.</title>
        <authorList>
            <consortium name="The Broad Institute Genome Sequencing Platform"/>
            <person name="Ma L.-J."/>
            <person name="Dead R."/>
            <person name="Young S."/>
            <person name="Zeng Q."/>
            <person name="Koehrsen M."/>
            <person name="Alvarado L."/>
            <person name="Berlin A."/>
            <person name="Chapman S.B."/>
            <person name="Chen Z."/>
            <person name="Freedman E."/>
            <person name="Gellesch M."/>
            <person name="Goldberg J."/>
            <person name="Griggs A."/>
            <person name="Gujja S."/>
            <person name="Heilman E.R."/>
            <person name="Heiman D."/>
            <person name="Hepburn T."/>
            <person name="Howarth C."/>
            <person name="Jen D."/>
            <person name="Larson L."/>
            <person name="Mehta T."/>
            <person name="Neiman D."/>
            <person name="Pearson M."/>
            <person name="Roberts A."/>
            <person name="Saif S."/>
            <person name="Shea T."/>
            <person name="Shenoy N."/>
            <person name="Sisk P."/>
            <person name="Stolte C."/>
            <person name="Sykes S."/>
            <person name="Walk T."/>
            <person name="White J."/>
            <person name="Yandava C."/>
            <person name="Haas B."/>
            <person name="Nusbaum C."/>
            <person name="Birren B."/>
        </authorList>
    </citation>
    <scope>NUCLEOTIDE SEQUENCE [LARGE SCALE GENOMIC DNA]</scope>
    <source>
        <strain evidence="3">R3-111a-1</strain>
    </source>
</reference>
<dbReference type="AlphaFoldDB" id="J3PJQ6"/>
<dbReference type="Proteomes" id="UP000006039">
    <property type="component" value="Unassembled WGS sequence"/>
</dbReference>
<dbReference type="EMBL" id="GL385439">
    <property type="protein sequence ID" value="EJT68681.1"/>
    <property type="molecule type" value="Genomic_DNA"/>
</dbReference>
<dbReference type="HOGENOM" id="CLU_2960911_0_0_1"/>
<dbReference type="GeneID" id="20354202"/>
<reference evidence="1" key="2">
    <citation type="submission" date="2010-07" db="EMBL/GenBank/DDBJ databases">
        <authorList>
            <consortium name="The Broad Institute Genome Sequencing Platform"/>
            <consortium name="Broad Institute Genome Sequencing Center for Infectious Disease"/>
            <person name="Ma L.-J."/>
            <person name="Dead R."/>
            <person name="Young S."/>
            <person name="Zeng Q."/>
            <person name="Koehrsen M."/>
            <person name="Alvarado L."/>
            <person name="Berlin A."/>
            <person name="Chapman S.B."/>
            <person name="Chen Z."/>
            <person name="Freedman E."/>
            <person name="Gellesch M."/>
            <person name="Goldberg J."/>
            <person name="Griggs A."/>
            <person name="Gujja S."/>
            <person name="Heilman E.R."/>
            <person name="Heiman D."/>
            <person name="Hepburn T."/>
            <person name="Howarth C."/>
            <person name="Jen D."/>
            <person name="Larson L."/>
            <person name="Mehta T."/>
            <person name="Neiman D."/>
            <person name="Pearson M."/>
            <person name="Roberts A."/>
            <person name="Saif S."/>
            <person name="Shea T."/>
            <person name="Shenoy N."/>
            <person name="Sisk P."/>
            <person name="Stolte C."/>
            <person name="Sykes S."/>
            <person name="Walk T."/>
            <person name="White J."/>
            <person name="Yandava C."/>
            <person name="Haas B."/>
            <person name="Nusbaum C."/>
            <person name="Birren B."/>
        </authorList>
    </citation>
    <scope>NUCLEOTIDE SEQUENCE</scope>
    <source>
        <strain evidence="1">R3-111a-1</strain>
    </source>
</reference>
<protein>
    <submittedName>
        <fullName evidence="1 2">Uncharacterized protein</fullName>
    </submittedName>
</protein>
<keyword evidence="3" id="KW-1185">Reference proteome</keyword>
<name>J3PJQ6_GAET3</name>
<reference evidence="2" key="5">
    <citation type="submission" date="2018-04" db="UniProtKB">
        <authorList>
            <consortium name="EnsemblFungi"/>
        </authorList>
    </citation>
    <scope>IDENTIFICATION</scope>
    <source>
        <strain evidence="2">R3-111a-1</strain>
    </source>
</reference>
<dbReference type="EnsemblFungi" id="EJT68681">
    <property type="protein sequence ID" value="EJT68681"/>
    <property type="gene ID" value="GGTG_13744"/>
</dbReference>
<dbReference type="RefSeq" id="XP_009229927.1">
    <property type="nucleotide sequence ID" value="XM_009231663.1"/>
</dbReference>
<reference evidence="2" key="4">
    <citation type="journal article" date="2015" name="G3 (Bethesda)">
        <title>Genome sequences of three phytopathogenic species of the Magnaporthaceae family of fungi.</title>
        <authorList>
            <person name="Okagaki L.H."/>
            <person name="Nunes C.C."/>
            <person name="Sailsbery J."/>
            <person name="Clay B."/>
            <person name="Brown D."/>
            <person name="John T."/>
            <person name="Oh Y."/>
            <person name="Young N."/>
            <person name="Fitzgerald M."/>
            <person name="Haas B.J."/>
            <person name="Zeng Q."/>
            <person name="Young S."/>
            <person name="Adiconis X."/>
            <person name="Fan L."/>
            <person name="Levin J.Z."/>
            <person name="Mitchell T.K."/>
            <person name="Okubara P.A."/>
            <person name="Farman M.L."/>
            <person name="Kohn L.M."/>
            <person name="Birren B."/>
            <person name="Ma L.-J."/>
            <person name="Dean R.A."/>
        </authorList>
    </citation>
    <scope>NUCLEOTIDE SEQUENCE</scope>
    <source>
        <strain evidence="2">R3-111a-1</strain>
    </source>
</reference>
<organism evidence="1">
    <name type="scientific">Gaeumannomyces tritici (strain R3-111a-1)</name>
    <name type="common">Wheat and barley take-all root rot fungus</name>
    <name type="synonym">Gaeumannomyces graminis var. tritici</name>
    <dbReference type="NCBI Taxonomy" id="644352"/>
    <lineage>
        <taxon>Eukaryota</taxon>
        <taxon>Fungi</taxon>
        <taxon>Dikarya</taxon>
        <taxon>Ascomycota</taxon>
        <taxon>Pezizomycotina</taxon>
        <taxon>Sordariomycetes</taxon>
        <taxon>Sordariomycetidae</taxon>
        <taxon>Magnaporthales</taxon>
        <taxon>Magnaporthaceae</taxon>
        <taxon>Gaeumannomyces</taxon>
    </lineage>
</organism>
<evidence type="ECO:0000313" key="1">
    <source>
        <dbReference type="EMBL" id="EJT68681.1"/>
    </source>
</evidence>
<evidence type="ECO:0000313" key="2">
    <source>
        <dbReference type="EnsemblFungi" id="EJT68681"/>
    </source>
</evidence>